<evidence type="ECO:0000256" key="1">
    <source>
        <dbReference type="ARBA" id="ARBA00022723"/>
    </source>
</evidence>
<dbReference type="FunFam" id="3.30.70.100:FF:000001">
    <property type="entry name" value="ATPase copper transporting beta"/>
    <property type="match status" value="1"/>
</dbReference>
<organism evidence="3 4">
    <name type="scientific">Deinococcus radiophilus</name>
    <dbReference type="NCBI Taxonomy" id="32062"/>
    <lineage>
        <taxon>Bacteria</taxon>
        <taxon>Thermotogati</taxon>
        <taxon>Deinococcota</taxon>
        <taxon>Deinococci</taxon>
        <taxon>Deinococcales</taxon>
        <taxon>Deinococcaceae</taxon>
        <taxon>Deinococcus</taxon>
    </lineage>
</organism>
<gene>
    <name evidence="3" type="ORF">EJ104_05765</name>
</gene>
<dbReference type="OrthoDB" id="9813965at2"/>
<dbReference type="CDD" id="cd00371">
    <property type="entry name" value="HMA"/>
    <property type="match status" value="1"/>
</dbReference>
<dbReference type="Proteomes" id="UP000277766">
    <property type="component" value="Unassembled WGS sequence"/>
</dbReference>
<name>A0A431VYV2_9DEIO</name>
<dbReference type="EMBL" id="RXPE01000008">
    <property type="protein sequence ID" value="RTR28069.1"/>
    <property type="molecule type" value="Genomic_DNA"/>
</dbReference>
<keyword evidence="1" id="KW-0479">Metal-binding</keyword>
<dbReference type="InterPro" id="IPR006121">
    <property type="entry name" value="HMA_dom"/>
</dbReference>
<accession>A0A431VYV2</accession>
<dbReference type="GO" id="GO:0046872">
    <property type="term" value="F:metal ion binding"/>
    <property type="evidence" value="ECO:0007669"/>
    <property type="project" value="UniProtKB-KW"/>
</dbReference>
<comment type="caution">
    <text evidence="3">The sequence shown here is derived from an EMBL/GenBank/DDBJ whole genome shotgun (WGS) entry which is preliminary data.</text>
</comment>
<evidence type="ECO:0000313" key="3">
    <source>
        <dbReference type="EMBL" id="RTR28069.1"/>
    </source>
</evidence>
<dbReference type="PROSITE" id="PS50846">
    <property type="entry name" value="HMA_2"/>
    <property type="match status" value="1"/>
</dbReference>
<evidence type="ECO:0000259" key="2">
    <source>
        <dbReference type="PROSITE" id="PS50846"/>
    </source>
</evidence>
<dbReference type="Pfam" id="PF00403">
    <property type="entry name" value="HMA"/>
    <property type="match status" value="1"/>
</dbReference>
<reference evidence="3 4" key="1">
    <citation type="submission" date="2018-12" db="EMBL/GenBank/DDBJ databases">
        <title>Deinococcus radiophilus ATCC 27603 genome sequencing and assembly.</title>
        <authorList>
            <person name="Maclea K.S."/>
            <person name="Maynard C.R."/>
        </authorList>
    </citation>
    <scope>NUCLEOTIDE SEQUENCE [LARGE SCALE GENOMIC DNA]</scope>
    <source>
        <strain evidence="3 4">ATCC 27603</strain>
    </source>
</reference>
<dbReference type="Gene3D" id="3.30.70.100">
    <property type="match status" value="1"/>
</dbReference>
<dbReference type="InterPro" id="IPR036163">
    <property type="entry name" value="HMA_dom_sf"/>
</dbReference>
<protein>
    <submittedName>
        <fullName evidence="3">Heavy-metal-associated domain-containing protein</fullName>
    </submittedName>
</protein>
<dbReference type="SUPFAM" id="SSF55008">
    <property type="entry name" value="HMA, heavy metal-associated domain"/>
    <property type="match status" value="1"/>
</dbReference>
<dbReference type="AlphaFoldDB" id="A0A431VYV2"/>
<keyword evidence="4" id="KW-1185">Reference proteome</keyword>
<feature type="domain" description="HMA" evidence="2">
    <location>
        <begin position="1"/>
        <end position="63"/>
    </location>
</feature>
<dbReference type="InterPro" id="IPR017969">
    <property type="entry name" value="Heavy-metal-associated_CS"/>
</dbReference>
<sequence length="67" mass="6842">MTDLKIEGMSCGHCVAAVEKALRGVEGVEAASVNLDEGTATVQGNVDLTTLMAAVAEEGYTATPKES</sequence>
<dbReference type="PROSITE" id="PS01047">
    <property type="entry name" value="HMA_1"/>
    <property type="match status" value="1"/>
</dbReference>
<proteinExistence type="predicted"/>
<evidence type="ECO:0000313" key="4">
    <source>
        <dbReference type="Proteomes" id="UP000277766"/>
    </source>
</evidence>